<evidence type="ECO:0000259" key="5">
    <source>
        <dbReference type="Pfam" id="PF00150"/>
    </source>
</evidence>
<reference evidence="6 7" key="1">
    <citation type="submission" date="2019-11" db="EMBL/GenBank/DDBJ databases">
        <title>Complete genome sequence of Corynebacterium kalinowskii 1959, a novel Corynebacterium species isolated from soil of a small paddock in Vilsendorf, Germany.</title>
        <authorList>
            <person name="Schaffert L."/>
            <person name="Ruwe M."/>
            <person name="Milse J."/>
            <person name="Hanuschka K."/>
            <person name="Ortseifen V."/>
            <person name="Droste J."/>
            <person name="Brandt D."/>
            <person name="Schlueter L."/>
            <person name="Kutter Y."/>
            <person name="Vinke S."/>
            <person name="Viehoefer P."/>
            <person name="Jacob L."/>
            <person name="Luebke N.-C."/>
            <person name="Schulte-Berndt E."/>
            <person name="Hain C."/>
            <person name="Linder M."/>
            <person name="Schmidt P."/>
            <person name="Wollenschlaeger L."/>
            <person name="Luttermann T."/>
            <person name="Thieme E."/>
            <person name="Hassa J."/>
            <person name="Haak M."/>
            <person name="Wittchen M."/>
            <person name="Mentz A."/>
            <person name="Persicke M."/>
            <person name="Busche T."/>
            <person name="Ruckert C."/>
        </authorList>
    </citation>
    <scope>NUCLEOTIDE SEQUENCE [LARGE SCALE GENOMIC DNA]</scope>
    <source>
        <strain evidence="6 7">2039</strain>
    </source>
</reference>
<dbReference type="PANTHER" id="PTHR12631">
    <property type="entry name" value="ALPHA-L-IDURONIDASE"/>
    <property type="match status" value="1"/>
</dbReference>
<evidence type="ECO:0000256" key="2">
    <source>
        <dbReference type="ARBA" id="ARBA00023295"/>
    </source>
</evidence>
<dbReference type="EMBL" id="CP046455">
    <property type="protein sequence ID" value="QGU08517.1"/>
    <property type="molecule type" value="Genomic_DNA"/>
</dbReference>
<keyword evidence="2 3" id="KW-0326">Glycosidase</keyword>
<dbReference type="AlphaFoldDB" id="A0A6B8W982"/>
<gene>
    <name evidence="6" type="ORF">COCCU_13090</name>
</gene>
<dbReference type="InterPro" id="IPR001547">
    <property type="entry name" value="Glyco_hydro_5"/>
</dbReference>
<organism evidence="6 7">
    <name type="scientific">Corynebacterium occultum</name>
    <dbReference type="NCBI Taxonomy" id="2675219"/>
    <lineage>
        <taxon>Bacteria</taxon>
        <taxon>Bacillati</taxon>
        <taxon>Actinomycetota</taxon>
        <taxon>Actinomycetes</taxon>
        <taxon>Mycobacteriales</taxon>
        <taxon>Corynebacteriaceae</taxon>
        <taxon>Corynebacterium</taxon>
    </lineage>
</organism>
<dbReference type="InterPro" id="IPR017853">
    <property type="entry name" value="GH"/>
</dbReference>
<protein>
    <submittedName>
        <fullName evidence="6">Cellulase (Glycosyl hydrolase family 5)</fullName>
    </submittedName>
</protein>
<dbReference type="RefSeq" id="WP_197088368.1">
    <property type="nucleotide sequence ID" value="NZ_CP046455.1"/>
</dbReference>
<keyword evidence="4" id="KW-0732">Signal</keyword>
<evidence type="ECO:0000256" key="4">
    <source>
        <dbReference type="SAM" id="SignalP"/>
    </source>
</evidence>
<dbReference type="GO" id="GO:0000272">
    <property type="term" value="P:polysaccharide catabolic process"/>
    <property type="evidence" value="ECO:0007669"/>
    <property type="project" value="InterPro"/>
</dbReference>
<dbReference type="KEGG" id="cok:COCCU_13090"/>
<feature type="chain" id="PRO_5039341670" evidence="4">
    <location>
        <begin position="29"/>
        <end position="362"/>
    </location>
</feature>
<dbReference type="InterPro" id="IPR051923">
    <property type="entry name" value="Glycosyl_Hydrolase_39"/>
</dbReference>
<dbReference type="PANTHER" id="PTHR12631:SF10">
    <property type="entry name" value="BETA-XYLOSIDASE-LIKE PROTEIN-RELATED"/>
    <property type="match status" value="1"/>
</dbReference>
<proteinExistence type="inferred from homology"/>
<feature type="domain" description="Glycoside hydrolase family 5" evidence="5">
    <location>
        <begin position="63"/>
        <end position="305"/>
    </location>
</feature>
<dbReference type="Pfam" id="PF00150">
    <property type="entry name" value="Cellulase"/>
    <property type="match status" value="1"/>
</dbReference>
<dbReference type="Proteomes" id="UP000424462">
    <property type="component" value="Chromosome"/>
</dbReference>
<dbReference type="Gene3D" id="3.20.20.80">
    <property type="entry name" value="Glycosidases"/>
    <property type="match status" value="1"/>
</dbReference>
<evidence type="ECO:0000313" key="6">
    <source>
        <dbReference type="EMBL" id="QGU08517.1"/>
    </source>
</evidence>
<name>A0A6B8W982_9CORY</name>
<keyword evidence="7" id="KW-1185">Reference proteome</keyword>
<accession>A0A6B8W982</accession>
<feature type="signal peptide" evidence="4">
    <location>
        <begin position="1"/>
        <end position="28"/>
    </location>
</feature>
<dbReference type="GO" id="GO:0004553">
    <property type="term" value="F:hydrolase activity, hydrolyzing O-glycosyl compounds"/>
    <property type="evidence" value="ECO:0007669"/>
    <property type="project" value="InterPro"/>
</dbReference>
<evidence type="ECO:0000256" key="1">
    <source>
        <dbReference type="ARBA" id="ARBA00022801"/>
    </source>
</evidence>
<evidence type="ECO:0000256" key="3">
    <source>
        <dbReference type="RuleBase" id="RU361153"/>
    </source>
</evidence>
<dbReference type="SUPFAM" id="SSF51445">
    <property type="entry name" value="(Trans)glycosidases"/>
    <property type="match status" value="1"/>
</dbReference>
<evidence type="ECO:0000313" key="7">
    <source>
        <dbReference type="Proteomes" id="UP000424462"/>
    </source>
</evidence>
<keyword evidence="1 3" id="KW-0378">Hydrolase</keyword>
<comment type="similarity">
    <text evidence="3">Belongs to the glycosyl hydrolase 5 (cellulase A) family.</text>
</comment>
<sequence length="362" mass="38878" precursor="true">MNSLSLAGTSLILAATTFFGALSSSSGATGAGDPGTGYADDAGGTHATCQSLGVAAPADWEYMSDREFRDMLDEQVAMGSQWIRVSAIWKDIEYRKGSYDWSGLDSRMAAISDAGLKPLMLIHQWPNWVEGFGVIGSGAAGDYADFAEQVALRYGDQARAYEIWNEPNLERFWPNPSPDAFAELLAAAGPRLQAADPSAEVLSGGLAPATDDPGYSISGKTFMTRLYELGANEHVTGLAMHPYSYPERPTGTSDWNSFNQLHKLRDLMDSHGDGHKQVWLTEYGAPTGGNRGVGEREQAAMVTEAVELAAGSSNLGPVFLYTMYDIDLGASDPESHFGLMKAPGQPKQAYNALQDMSENCAF</sequence>